<dbReference type="NCBIfam" id="TIGR00229">
    <property type="entry name" value="sensory_box"/>
    <property type="match status" value="1"/>
</dbReference>
<protein>
    <submittedName>
        <fullName evidence="2">PAS domain S-box protein</fullName>
    </submittedName>
</protein>
<comment type="caution">
    <text evidence="2">The sequence shown here is derived from an EMBL/GenBank/DDBJ whole genome shotgun (WGS) entry which is preliminary data.</text>
</comment>
<gene>
    <name evidence="2" type="ORF">EOD43_19615</name>
</gene>
<dbReference type="Gene3D" id="3.30.450.20">
    <property type="entry name" value="PAS domain"/>
    <property type="match status" value="1"/>
</dbReference>
<name>A0A437LYK9_9SPHN</name>
<dbReference type="Pfam" id="PF08447">
    <property type="entry name" value="PAS_3"/>
    <property type="match status" value="1"/>
</dbReference>
<dbReference type="AlphaFoldDB" id="A0A437LYK9"/>
<dbReference type="RefSeq" id="WP_127745721.1">
    <property type="nucleotide sequence ID" value="NZ_SACN01000003.1"/>
</dbReference>
<dbReference type="CDD" id="cd00130">
    <property type="entry name" value="PAS"/>
    <property type="match status" value="1"/>
</dbReference>
<accession>A0A437LYK9</accession>
<organism evidence="2 3">
    <name type="scientific">Sphingomonas crocodyli</name>
    <dbReference type="NCBI Taxonomy" id="1979270"/>
    <lineage>
        <taxon>Bacteria</taxon>
        <taxon>Pseudomonadati</taxon>
        <taxon>Pseudomonadota</taxon>
        <taxon>Alphaproteobacteria</taxon>
        <taxon>Sphingomonadales</taxon>
        <taxon>Sphingomonadaceae</taxon>
        <taxon>Sphingomonas</taxon>
    </lineage>
</organism>
<dbReference type="OrthoDB" id="7594920at2"/>
<keyword evidence="3" id="KW-1185">Reference proteome</keyword>
<evidence type="ECO:0000313" key="3">
    <source>
        <dbReference type="Proteomes" id="UP000282971"/>
    </source>
</evidence>
<sequence length="130" mass="14424">MPQPFWTLVDLDGRFADIDPAFCGLLGRSRESLISKSILAITHPDDKADTAADFVRSKGDVSFAIVKRYVGATGEVVWAHALATPYRSVSGRRHMLGSIWLTGPDLAIMRQRSRTSAIFQTFERWPTGTI</sequence>
<evidence type="ECO:0000259" key="1">
    <source>
        <dbReference type="PROSITE" id="PS50112"/>
    </source>
</evidence>
<dbReference type="InterPro" id="IPR035965">
    <property type="entry name" value="PAS-like_dom_sf"/>
</dbReference>
<dbReference type="EMBL" id="SACN01000003">
    <property type="protein sequence ID" value="RVT90462.1"/>
    <property type="molecule type" value="Genomic_DNA"/>
</dbReference>
<evidence type="ECO:0000313" key="2">
    <source>
        <dbReference type="EMBL" id="RVT90462.1"/>
    </source>
</evidence>
<dbReference type="SUPFAM" id="SSF55785">
    <property type="entry name" value="PYP-like sensor domain (PAS domain)"/>
    <property type="match status" value="1"/>
</dbReference>
<reference evidence="2 3" key="1">
    <citation type="submission" date="2019-01" db="EMBL/GenBank/DDBJ databases">
        <authorList>
            <person name="Chen W.-M."/>
        </authorList>
    </citation>
    <scope>NUCLEOTIDE SEQUENCE [LARGE SCALE GENOMIC DNA]</scope>
    <source>
        <strain evidence="2 3">CCP-7</strain>
    </source>
</reference>
<dbReference type="PROSITE" id="PS50112">
    <property type="entry name" value="PAS"/>
    <property type="match status" value="1"/>
</dbReference>
<dbReference type="Proteomes" id="UP000282971">
    <property type="component" value="Unassembled WGS sequence"/>
</dbReference>
<proteinExistence type="predicted"/>
<dbReference type="InterPro" id="IPR000014">
    <property type="entry name" value="PAS"/>
</dbReference>
<feature type="domain" description="PAS" evidence="1">
    <location>
        <begin position="8"/>
        <end position="47"/>
    </location>
</feature>
<dbReference type="InterPro" id="IPR013655">
    <property type="entry name" value="PAS_fold_3"/>
</dbReference>